<dbReference type="Gene3D" id="3.10.290.10">
    <property type="entry name" value="RNA-binding S4 domain"/>
    <property type="match status" value="1"/>
</dbReference>
<organism evidence="7 8">
    <name type="scientific">Sporolituus thermophilus DSM 23256</name>
    <dbReference type="NCBI Taxonomy" id="1123285"/>
    <lineage>
        <taxon>Bacteria</taxon>
        <taxon>Bacillati</taxon>
        <taxon>Bacillota</taxon>
        <taxon>Negativicutes</taxon>
        <taxon>Selenomonadales</taxon>
        <taxon>Sporomusaceae</taxon>
        <taxon>Sporolituus</taxon>
    </lineage>
</organism>
<dbReference type="EMBL" id="FNBU01000034">
    <property type="protein sequence ID" value="SDF83454.1"/>
    <property type="molecule type" value="Genomic_DNA"/>
</dbReference>
<dbReference type="InterPro" id="IPR000748">
    <property type="entry name" value="PsdUridine_synth_RsuA/RluB/E/F"/>
</dbReference>
<dbReference type="GO" id="GO:0003723">
    <property type="term" value="F:RNA binding"/>
    <property type="evidence" value="ECO:0007669"/>
    <property type="project" value="UniProtKB-KW"/>
</dbReference>
<keyword evidence="2 4" id="KW-0694">RNA-binding</keyword>
<dbReference type="CDD" id="cd00165">
    <property type="entry name" value="S4"/>
    <property type="match status" value="1"/>
</dbReference>
<dbReference type="GO" id="GO:0000455">
    <property type="term" value="P:enzyme-directed rRNA pseudouridine synthesis"/>
    <property type="evidence" value="ECO:0007669"/>
    <property type="project" value="UniProtKB-ARBA"/>
</dbReference>
<evidence type="ECO:0000256" key="5">
    <source>
        <dbReference type="RuleBase" id="RU003887"/>
    </source>
</evidence>
<evidence type="ECO:0000256" key="1">
    <source>
        <dbReference type="ARBA" id="ARBA00008348"/>
    </source>
</evidence>
<dbReference type="InterPro" id="IPR006145">
    <property type="entry name" value="PsdUridine_synth_RsuA/RluA"/>
</dbReference>
<dbReference type="PROSITE" id="PS01149">
    <property type="entry name" value="PSI_RSU"/>
    <property type="match status" value="1"/>
</dbReference>
<dbReference type="Gene3D" id="3.30.70.580">
    <property type="entry name" value="Pseudouridine synthase I, catalytic domain, N-terminal subdomain"/>
    <property type="match status" value="1"/>
</dbReference>
<dbReference type="EC" id="5.4.99.-" evidence="5"/>
<gene>
    <name evidence="7" type="ORF">SAMN05660235_02896</name>
</gene>
<dbReference type="STRING" id="1123285.SAMN05660235_02896"/>
<dbReference type="FunFam" id="3.30.70.1560:FF:000001">
    <property type="entry name" value="Pseudouridine synthase"/>
    <property type="match status" value="1"/>
</dbReference>
<name>A0A1G7PB54_9FIRM</name>
<dbReference type="GO" id="GO:0005829">
    <property type="term" value="C:cytosol"/>
    <property type="evidence" value="ECO:0007669"/>
    <property type="project" value="UniProtKB-ARBA"/>
</dbReference>
<dbReference type="InterPro" id="IPR020103">
    <property type="entry name" value="PsdUridine_synth_cat_dom_sf"/>
</dbReference>
<dbReference type="GO" id="GO:0120159">
    <property type="term" value="F:rRNA pseudouridine synthase activity"/>
    <property type="evidence" value="ECO:0007669"/>
    <property type="project" value="UniProtKB-ARBA"/>
</dbReference>
<evidence type="ECO:0000313" key="7">
    <source>
        <dbReference type="EMBL" id="SDF83454.1"/>
    </source>
</evidence>
<dbReference type="InterPro" id="IPR002942">
    <property type="entry name" value="S4_RNA-bd"/>
</dbReference>
<dbReference type="CDD" id="cd02553">
    <property type="entry name" value="PseudoU_synth_RsuA"/>
    <property type="match status" value="1"/>
</dbReference>
<reference evidence="8" key="1">
    <citation type="submission" date="2016-10" db="EMBL/GenBank/DDBJ databases">
        <authorList>
            <person name="Varghese N."/>
            <person name="Submissions S."/>
        </authorList>
    </citation>
    <scope>NUCLEOTIDE SEQUENCE [LARGE SCALE GENOMIC DNA]</scope>
    <source>
        <strain evidence="8">DSM 23256</strain>
    </source>
</reference>
<dbReference type="SMART" id="SM00363">
    <property type="entry name" value="S4"/>
    <property type="match status" value="1"/>
</dbReference>
<sequence length="247" mass="27690">MAGKERQRLDKVLAHLGYGSRREIKKMVKAERVTVNGAVARDPELHVFPWQDCIEVDGEPIHYREYIYLMMNKPQGVLSATEDAAGKVVVDLLRPEHKAFAPFPVGRLDKDTEGLLLLTNDGQLAHRLLSPKKHVPKRYYARVKGEVTDADRMAFQDGVILDDGYRTLPAELTIVRSGPVSEIELVIYEGKFHQVKRMFAARGKTVTYLKRLAMGALVLDEKLAPGEYRELTAGELAKIDGRPAALT</sequence>
<keyword evidence="3 5" id="KW-0413">Isomerase</keyword>
<dbReference type="InterPro" id="IPR050343">
    <property type="entry name" value="RsuA_PseudoU_synthase"/>
</dbReference>
<accession>A0A1G7PB54</accession>
<dbReference type="SUPFAM" id="SSF55120">
    <property type="entry name" value="Pseudouridine synthase"/>
    <property type="match status" value="1"/>
</dbReference>
<dbReference type="InterPro" id="IPR042092">
    <property type="entry name" value="PsdUridine_s_RsuA/RluB/E/F_cat"/>
</dbReference>
<dbReference type="InterPro" id="IPR018496">
    <property type="entry name" value="PsdUridine_synth_RsuA/RluB_CS"/>
</dbReference>
<evidence type="ECO:0000256" key="2">
    <source>
        <dbReference type="ARBA" id="ARBA00022884"/>
    </source>
</evidence>
<dbReference type="FunFam" id="3.10.290.10:FF:000003">
    <property type="entry name" value="Pseudouridine synthase"/>
    <property type="match status" value="1"/>
</dbReference>
<dbReference type="SUPFAM" id="SSF55174">
    <property type="entry name" value="Alpha-L RNA-binding motif"/>
    <property type="match status" value="1"/>
</dbReference>
<feature type="domain" description="RNA-binding S4" evidence="6">
    <location>
        <begin position="7"/>
        <end position="65"/>
    </location>
</feature>
<dbReference type="Pfam" id="PF00849">
    <property type="entry name" value="PseudoU_synth_2"/>
    <property type="match status" value="1"/>
</dbReference>
<evidence type="ECO:0000256" key="3">
    <source>
        <dbReference type="ARBA" id="ARBA00023235"/>
    </source>
</evidence>
<proteinExistence type="inferred from homology"/>
<dbReference type="AlphaFoldDB" id="A0A1G7PB54"/>
<evidence type="ECO:0000259" key="6">
    <source>
        <dbReference type="SMART" id="SM00363"/>
    </source>
</evidence>
<dbReference type="PANTHER" id="PTHR47683">
    <property type="entry name" value="PSEUDOURIDINE SYNTHASE FAMILY PROTEIN-RELATED"/>
    <property type="match status" value="1"/>
</dbReference>
<dbReference type="InterPro" id="IPR036986">
    <property type="entry name" value="S4_RNA-bd_sf"/>
</dbReference>
<evidence type="ECO:0000313" key="8">
    <source>
        <dbReference type="Proteomes" id="UP000243333"/>
    </source>
</evidence>
<comment type="similarity">
    <text evidence="1 5">Belongs to the pseudouridine synthase RsuA family.</text>
</comment>
<dbReference type="OrthoDB" id="9807213at2"/>
<dbReference type="Pfam" id="PF01479">
    <property type="entry name" value="S4"/>
    <property type="match status" value="1"/>
</dbReference>
<keyword evidence="8" id="KW-1185">Reference proteome</keyword>
<dbReference type="NCBIfam" id="TIGR00093">
    <property type="entry name" value="pseudouridine synthase"/>
    <property type="match status" value="1"/>
</dbReference>
<protein>
    <recommendedName>
        <fullName evidence="5">Pseudouridine synthase</fullName>
        <ecNumber evidence="5">5.4.99.-</ecNumber>
    </recommendedName>
</protein>
<dbReference type="PROSITE" id="PS50889">
    <property type="entry name" value="S4"/>
    <property type="match status" value="1"/>
</dbReference>
<dbReference type="Gene3D" id="3.30.70.1560">
    <property type="entry name" value="Alpha-L RNA-binding motif"/>
    <property type="match status" value="1"/>
</dbReference>
<dbReference type="PANTHER" id="PTHR47683:SF4">
    <property type="entry name" value="PSEUDOURIDINE SYNTHASE"/>
    <property type="match status" value="1"/>
</dbReference>
<evidence type="ECO:0000256" key="4">
    <source>
        <dbReference type="PROSITE-ProRule" id="PRU00182"/>
    </source>
</evidence>
<dbReference type="InterPro" id="IPR020094">
    <property type="entry name" value="TruA/RsuA/RluB/E/F_N"/>
</dbReference>
<dbReference type="RefSeq" id="WP_093692059.1">
    <property type="nucleotide sequence ID" value="NZ_FNBU01000034.1"/>
</dbReference>
<dbReference type="Proteomes" id="UP000243333">
    <property type="component" value="Unassembled WGS sequence"/>
</dbReference>